<dbReference type="Proteomes" id="UP000814033">
    <property type="component" value="Unassembled WGS sequence"/>
</dbReference>
<gene>
    <name evidence="1" type="ORF">FA95DRAFT_1604638</name>
</gene>
<dbReference type="EMBL" id="MU275877">
    <property type="protein sequence ID" value="KAI0049105.1"/>
    <property type="molecule type" value="Genomic_DNA"/>
</dbReference>
<evidence type="ECO:0000313" key="1">
    <source>
        <dbReference type="EMBL" id="KAI0049105.1"/>
    </source>
</evidence>
<evidence type="ECO:0000313" key="2">
    <source>
        <dbReference type="Proteomes" id="UP000814033"/>
    </source>
</evidence>
<keyword evidence="2" id="KW-1185">Reference proteome</keyword>
<reference evidence="1" key="1">
    <citation type="submission" date="2021-02" db="EMBL/GenBank/DDBJ databases">
        <authorList>
            <consortium name="DOE Joint Genome Institute"/>
            <person name="Ahrendt S."/>
            <person name="Looney B.P."/>
            <person name="Miyauchi S."/>
            <person name="Morin E."/>
            <person name="Drula E."/>
            <person name="Courty P.E."/>
            <person name="Chicoki N."/>
            <person name="Fauchery L."/>
            <person name="Kohler A."/>
            <person name="Kuo A."/>
            <person name="Labutti K."/>
            <person name="Pangilinan J."/>
            <person name="Lipzen A."/>
            <person name="Riley R."/>
            <person name="Andreopoulos W."/>
            <person name="He G."/>
            <person name="Johnson J."/>
            <person name="Barry K.W."/>
            <person name="Grigoriev I.V."/>
            <person name="Nagy L."/>
            <person name="Hibbett D."/>
            <person name="Henrissat B."/>
            <person name="Matheny P.B."/>
            <person name="Labbe J."/>
            <person name="Martin F."/>
        </authorList>
    </citation>
    <scope>NUCLEOTIDE SEQUENCE</scope>
    <source>
        <strain evidence="1">FP105234-sp</strain>
    </source>
</reference>
<organism evidence="1 2">
    <name type="scientific">Auriscalpium vulgare</name>
    <dbReference type="NCBI Taxonomy" id="40419"/>
    <lineage>
        <taxon>Eukaryota</taxon>
        <taxon>Fungi</taxon>
        <taxon>Dikarya</taxon>
        <taxon>Basidiomycota</taxon>
        <taxon>Agaricomycotina</taxon>
        <taxon>Agaricomycetes</taxon>
        <taxon>Russulales</taxon>
        <taxon>Auriscalpiaceae</taxon>
        <taxon>Auriscalpium</taxon>
    </lineage>
</organism>
<sequence>MTVNLLPLIVDQPVVHAGLFIYVYAATSVKFINDPNALDPREQFDIIRGLRASSNQPHAQLYALYLQVLQSAFPSPSVDADDDRVRRILGAMLSGQLSVDALAIFVGIAQDVLVRVLSRLRSIVTTAEDKPRFYHLSVEESIAQRCSEFAVVPAFNERVLALRCLKVLQTPLGPATDAADGPPGVAFRYSGAVWEDHFDRACLLNAEDLGIIHDLFAALEEFDLRVYMPLLRAYIFIRVHVQVFYQTAASILYHLGRAQFDTLKHRTVYVAKFAFDAALLLPALFQASWQ</sequence>
<protein>
    <submittedName>
        <fullName evidence="1">Uncharacterized protein</fullName>
    </submittedName>
</protein>
<accession>A0ACB8RZH0</accession>
<proteinExistence type="predicted"/>
<name>A0ACB8RZH0_9AGAM</name>
<comment type="caution">
    <text evidence="1">The sequence shown here is derived from an EMBL/GenBank/DDBJ whole genome shotgun (WGS) entry which is preliminary data.</text>
</comment>
<reference evidence="1" key="2">
    <citation type="journal article" date="2022" name="New Phytol.">
        <title>Evolutionary transition to the ectomycorrhizal habit in the genomes of a hyperdiverse lineage of mushroom-forming fungi.</title>
        <authorList>
            <person name="Looney B."/>
            <person name="Miyauchi S."/>
            <person name="Morin E."/>
            <person name="Drula E."/>
            <person name="Courty P.E."/>
            <person name="Kohler A."/>
            <person name="Kuo A."/>
            <person name="LaButti K."/>
            <person name="Pangilinan J."/>
            <person name="Lipzen A."/>
            <person name="Riley R."/>
            <person name="Andreopoulos W."/>
            <person name="He G."/>
            <person name="Johnson J."/>
            <person name="Nolan M."/>
            <person name="Tritt A."/>
            <person name="Barry K.W."/>
            <person name="Grigoriev I.V."/>
            <person name="Nagy L.G."/>
            <person name="Hibbett D."/>
            <person name="Henrissat B."/>
            <person name="Matheny P.B."/>
            <person name="Labbe J."/>
            <person name="Martin F.M."/>
        </authorList>
    </citation>
    <scope>NUCLEOTIDE SEQUENCE</scope>
    <source>
        <strain evidence="1">FP105234-sp</strain>
    </source>
</reference>